<dbReference type="SMART" id="SM00906">
    <property type="entry name" value="Fungal_trans"/>
    <property type="match status" value="1"/>
</dbReference>
<dbReference type="PANTHER" id="PTHR31845">
    <property type="entry name" value="FINGER DOMAIN PROTEIN, PUTATIVE-RELATED"/>
    <property type="match status" value="1"/>
</dbReference>
<dbReference type="InterPro" id="IPR051089">
    <property type="entry name" value="prtT"/>
</dbReference>
<evidence type="ECO:0000256" key="2">
    <source>
        <dbReference type="ARBA" id="ARBA00022723"/>
    </source>
</evidence>
<keyword evidence="6" id="KW-0539">Nucleus</keyword>
<dbReference type="InterPro" id="IPR001138">
    <property type="entry name" value="Zn2Cys6_DnaBD"/>
</dbReference>
<dbReference type="InterPro" id="IPR036864">
    <property type="entry name" value="Zn2-C6_fun-type_DNA-bd_sf"/>
</dbReference>
<dbReference type="CDD" id="cd00067">
    <property type="entry name" value="GAL4"/>
    <property type="match status" value="1"/>
</dbReference>
<comment type="caution">
    <text evidence="9">The sequence shown here is derived from an EMBL/GenBank/DDBJ whole genome shotgun (WGS) entry which is preliminary data.</text>
</comment>
<dbReference type="CDD" id="cd12148">
    <property type="entry name" value="fungal_TF_MHR"/>
    <property type="match status" value="1"/>
</dbReference>
<feature type="domain" description="Zn(2)-C6 fungal-type" evidence="8">
    <location>
        <begin position="115"/>
        <end position="147"/>
    </location>
</feature>
<evidence type="ECO:0000256" key="4">
    <source>
        <dbReference type="ARBA" id="ARBA00023125"/>
    </source>
</evidence>
<evidence type="ECO:0000256" key="3">
    <source>
        <dbReference type="ARBA" id="ARBA00023015"/>
    </source>
</evidence>
<reference evidence="9 10" key="1">
    <citation type="journal article" date="2019" name="Nat. Ecol. Evol.">
        <title>Megaphylogeny resolves global patterns of mushroom evolution.</title>
        <authorList>
            <person name="Varga T."/>
            <person name="Krizsan K."/>
            <person name="Foldi C."/>
            <person name="Dima B."/>
            <person name="Sanchez-Garcia M."/>
            <person name="Sanchez-Ramirez S."/>
            <person name="Szollosi G.J."/>
            <person name="Szarkandi J.G."/>
            <person name="Papp V."/>
            <person name="Albert L."/>
            <person name="Andreopoulos W."/>
            <person name="Angelini C."/>
            <person name="Antonin V."/>
            <person name="Barry K.W."/>
            <person name="Bougher N.L."/>
            <person name="Buchanan P."/>
            <person name="Buyck B."/>
            <person name="Bense V."/>
            <person name="Catcheside P."/>
            <person name="Chovatia M."/>
            <person name="Cooper J."/>
            <person name="Damon W."/>
            <person name="Desjardin D."/>
            <person name="Finy P."/>
            <person name="Geml J."/>
            <person name="Haridas S."/>
            <person name="Hughes K."/>
            <person name="Justo A."/>
            <person name="Karasinski D."/>
            <person name="Kautmanova I."/>
            <person name="Kiss B."/>
            <person name="Kocsube S."/>
            <person name="Kotiranta H."/>
            <person name="LaButti K.M."/>
            <person name="Lechner B.E."/>
            <person name="Liimatainen K."/>
            <person name="Lipzen A."/>
            <person name="Lukacs Z."/>
            <person name="Mihaltcheva S."/>
            <person name="Morgado L.N."/>
            <person name="Niskanen T."/>
            <person name="Noordeloos M.E."/>
            <person name="Ohm R.A."/>
            <person name="Ortiz-Santana B."/>
            <person name="Ovrebo C."/>
            <person name="Racz N."/>
            <person name="Riley R."/>
            <person name="Savchenko A."/>
            <person name="Shiryaev A."/>
            <person name="Soop K."/>
            <person name="Spirin V."/>
            <person name="Szebenyi C."/>
            <person name="Tomsovsky M."/>
            <person name="Tulloss R.E."/>
            <person name="Uehling J."/>
            <person name="Grigoriev I.V."/>
            <person name="Vagvolgyi C."/>
            <person name="Papp T."/>
            <person name="Martin F.M."/>
            <person name="Miettinen O."/>
            <person name="Hibbett D.S."/>
            <person name="Nagy L.G."/>
        </authorList>
    </citation>
    <scope>NUCLEOTIDE SEQUENCE [LARGE SCALE GENOMIC DNA]</scope>
    <source>
        <strain evidence="9 10">FP101781</strain>
    </source>
</reference>
<feature type="region of interest" description="Disordered" evidence="7">
    <location>
        <begin position="181"/>
        <end position="247"/>
    </location>
</feature>
<evidence type="ECO:0000313" key="9">
    <source>
        <dbReference type="EMBL" id="TEB25995.1"/>
    </source>
</evidence>
<dbReference type="GO" id="GO:0006351">
    <property type="term" value="P:DNA-templated transcription"/>
    <property type="evidence" value="ECO:0007669"/>
    <property type="project" value="InterPro"/>
</dbReference>
<feature type="compositionally biased region" description="Low complexity" evidence="7">
    <location>
        <begin position="18"/>
        <end position="29"/>
    </location>
</feature>
<evidence type="ECO:0000256" key="7">
    <source>
        <dbReference type="SAM" id="MobiDB-lite"/>
    </source>
</evidence>
<dbReference type="GO" id="GO:0000981">
    <property type="term" value="F:DNA-binding transcription factor activity, RNA polymerase II-specific"/>
    <property type="evidence" value="ECO:0007669"/>
    <property type="project" value="InterPro"/>
</dbReference>
<dbReference type="STRING" id="71717.A0A4Y7SVU2"/>
<dbReference type="Pfam" id="PF00172">
    <property type="entry name" value="Zn_clus"/>
    <property type="match status" value="1"/>
</dbReference>
<keyword evidence="10" id="KW-1185">Reference proteome</keyword>
<dbReference type="GO" id="GO:0008270">
    <property type="term" value="F:zinc ion binding"/>
    <property type="evidence" value="ECO:0007669"/>
    <property type="project" value="InterPro"/>
</dbReference>
<gene>
    <name evidence="9" type="ORF">FA13DRAFT_1756485</name>
</gene>
<dbReference type="Pfam" id="PF04082">
    <property type="entry name" value="Fungal_trans"/>
    <property type="match status" value="1"/>
</dbReference>
<dbReference type="AlphaFoldDB" id="A0A4Y7SVU2"/>
<evidence type="ECO:0000259" key="8">
    <source>
        <dbReference type="PROSITE" id="PS50048"/>
    </source>
</evidence>
<feature type="region of interest" description="Disordered" evidence="7">
    <location>
        <begin position="261"/>
        <end position="290"/>
    </location>
</feature>
<comment type="subcellular location">
    <subcellularLocation>
        <location evidence="1">Nucleus</location>
    </subcellularLocation>
</comment>
<dbReference type="GO" id="GO:0005634">
    <property type="term" value="C:nucleus"/>
    <property type="evidence" value="ECO:0007669"/>
    <property type="project" value="UniProtKB-SubCell"/>
</dbReference>
<keyword evidence="3" id="KW-0805">Transcription regulation</keyword>
<protein>
    <recommendedName>
        <fullName evidence="8">Zn(2)-C6 fungal-type domain-containing protein</fullName>
    </recommendedName>
</protein>
<dbReference type="PANTHER" id="PTHR31845:SF19">
    <property type="entry name" value="TRANSCRIPTION FACTOR DOMAIN-CONTAINING PROTEIN"/>
    <property type="match status" value="1"/>
</dbReference>
<feature type="compositionally biased region" description="Low complexity" evidence="7">
    <location>
        <begin position="36"/>
        <end position="47"/>
    </location>
</feature>
<dbReference type="PROSITE" id="PS50048">
    <property type="entry name" value="ZN2_CY6_FUNGAL_2"/>
    <property type="match status" value="1"/>
</dbReference>
<evidence type="ECO:0000256" key="5">
    <source>
        <dbReference type="ARBA" id="ARBA00023163"/>
    </source>
</evidence>
<proteinExistence type="predicted"/>
<name>A0A4Y7SVU2_COPMI</name>
<dbReference type="Proteomes" id="UP000298030">
    <property type="component" value="Unassembled WGS sequence"/>
</dbReference>
<dbReference type="OrthoDB" id="3429912at2759"/>
<evidence type="ECO:0000256" key="1">
    <source>
        <dbReference type="ARBA" id="ARBA00004123"/>
    </source>
</evidence>
<feature type="region of interest" description="Disordered" evidence="7">
    <location>
        <begin position="717"/>
        <end position="740"/>
    </location>
</feature>
<sequence length="861" mass="94465">MDPSLNLQYPSYYGNYGSQPQPSQQAPPSHLLAQHLSLPPNYSSPSSGASDTIGTPPVEHMYPASGLSKRPASSISNGTASTSRKKVRMDDEDGEGQSPSADKDEKPKPTRGSRACTVCRRLKMKCVDAEKGPPCKRCLTGNHECIFEESNRGKRSAKKHEALSRSVRKMEKTLDTVLKAMGNPSISSGLLSRTPSPSPRDATTQALLAASPSPPPPPSFPATHSHSHSHGHHPPGSPKLHSLPDNALNPLGLLAEASLANRRSQQSNSNGGAGNSSRNEKPQVGVASDNYFKPGPMTILPLRRLYIERQIQPEMLSFVSTEEVVALFKIYFEHIHMHCVILDPNFHTPSLVCSRSPFLLTTICSIASKFYTAKPELHPRLTELAKKLAFSVPAKGYKSVEIVQAYLLLALWGCGAVERYEQDKTWLLLGMAIRMGTDLNLHRKTAIASLDTPEGRARDLEVHNRERTWILCFALDRSFSAQMGKPNTIKEDYIIRHADQWYQSPVAMPSDASLVGYAELQRILSRSIDFLYSGTDSVNGLQTNCDYLLVIKTFEAQLHNWQSAWAHELTFKGEPAPVFEYKRMISEFYFNYAMLVLNSFGLQNALERAPINIPHFFARCHTSAMSCALIVRDRLGPSGYIRYSPDSHFVQISYAVLSLLKLIRPEFQAFLNDEQKTLQLVKDVADVLDDIAANPLHTPALYSGFLRALISAKLEPSANGQQPSSSNHHHSEGANGDGTGFMMNEFQFDGEMGPDNSTGLTMENFLGSGFWDSMLVPGYNSLDGFSGGFVFGAGGSGLITPRFGMSPMQSGSNTPGRLGHAFPHQQLTNQLTQHSINAAFKNKQLEGSSGIKMDTLASAAS</sequence>
<dbReference type="PROSITE" id="PS00463">
    <property type="entry name" value="ZN2_CY6_FUNGAL_1"/>
    <property type="match status" value="1"/>
</dbReference>
<dbReference type="SMART" id="SM00066">
    <property type="entry name" value="GAL4"/>
    <property type="match status" value="1"/>
</dbReference>
<dbReference type="InterPro" id="IPR007219">
    <property type="entry name" value="XnlR_reg_dom"/>
</dbReference>
<keyword evidence="5" id="KW-0804">Transcription</keyword>
<accession>A0A4Y7SVU2</accession>
<feature type="region of interest" description="Disordered" evidence="7">
    <location>
        <begin position="1"/>
        <end position="114"/>
    </location>
</feature>
<dbReference type="Gene3D" id="4.10.240.10">
    <property type="entry name" value="Zn(2)-C6 fungal-type DNA-binding domain"/>
    <property type="match status" value="1"/>
</dbReference>
<keyword evidence="4" id="KW-0238">DNA-binding</keyword>
<feature type="compositionally biased region" description="Polar residues" evidence="7">
    <location>
        <begin position="71"/>
        <end position="82"/>
    </location>
</feature>
<evidence type="ECO:0000256" key="6">
    <source>
        <dbReference type="ARBA" id="ARBA00023242"/>
    </source>
</evidence>
<evidence type="ECO:0000313" key="10">
    <source>
        <dbReference type="Proteomes" id="UP000298030"/>
    </source>
</evidence>
<feature type="compositionally biased region" description="Polar residues" evidence="7">
    <location>
        <begin position="184"/>
        <end position="206"/>
    </location>
</feature>
<dbReference type="EMBL" id="QPFP01000052">
    <property type="protein sequence ID" value="TEB25995.1"/>
    <property type="molecule type" value="Genomic_DNA"/>
</dbReference>
<dbReference type="GO" id="GO:0000976">
    <property type="term" value="F:transcription cis-regulatory region binding"/>
    <property type="evidence" value="ECO:0007669"/>
    <property type="project" value="TreeGrafter"/>
</dbReference>
<organism evidence="9 10">
    <name type="scientific">Coprinellus micaceus</name>
    <name type="common">Glistening ink-cap mushroom</name>
    <name type="synonym">Coprinus micaceus</name>
    <dbReference type="NCBI Taxonomy" id="71717"/>
    <lineage>
        <taxon>Eukaryota</taxon>
        <taxon>Fungi</taxon>
        <taxon>Dikarya</taxon>
        <taxon>Basidiomycota</taxon>
        <taxon>Agaricomycotina</taxon>
        <taxon>Agaricomycetes</taxon>
        <taxon>Agaricomycetidae</taxon>
        <taxon>Agaricales</taxon>
        <taxon>Agaricineae</taxon>
        <taxon>Psathyrellaceae</taxon>
        <taxon>Coprinellus</taxon>
    </lineage>
</organism>
<dbReference type="SUPFAM" id="SSF57701">
    <property type="entry name" value="Zn2/Cys6 DNA-binding domain"/>
    <property type="match status" value="1"/>
</dbReference>
<keyword evidence="2" id="KW-0479">Metal-binding</keyword>